<dbReference type="InterPro" id="IPR013216">
    <property type="entry name" value="Methyltransf_11"/>
</dbReference>
<dbReference type="Pfam" id="PF08241">
    <property type="entry name" value="Methyltransf_11"/>
    <property type="match status" value="1"/>
</dbReference>
<organism evidence="2 3">
    <name type="scientific">Ilyomonas limi</name>
    <dbReference type="NCBI Taxonomy" id="2575867"/>
    <lineage>
        <taxon>Bacteria</taxon>
        <taxon>Pseudomonadati</taxon>
        <taxon>Bacteroidota</taxon>
        <taxon>Chitinophagia</taxon>
        <taxon>Chitinophagales</taxon>
        <taxon>Chitinophagaceae</taxon>
        <taxon>Ilyomonas</taxon>
    </lineage>
</organism>
<evidence type="ECO:0000313" key="2">
    <source>
        <dbReference type="EMBL" id="TKK70965.1"/>
    </source>
</evidence>
<dbReference type="OrthoDB" id="9804312at2"/>
<dbReference type="SUPFAM" id="SSF53335">
    <property type="entry name" value="S-adenosyl-L-methionine-dependent methyltransferases"/>
    <property type="match status" value="1"/>
</dbReference>
<dbReference type="GO" id="GO:0008757">
    <property type="term" value="F:S-adenosylmethionine-dependent methyltransferase activity"/>
    <property type="evidence" value="ECO:0007669"/>
    <property type="project" value="InterPro"/>
</dbReference>
<comment type="caution">
    <text evidence="2">The sequence shown here is derived from an EMBL/GenBank/DDBJ whole genome shotgun (WGS) entry which is preliminary data.</text>
</comment>
<name>A0A4U3L6U0_9BACT</name>
<dbReference type="CDD" id="cd02440">
    <property type="entry name" value="AdoMet_MTases"/>
    <property type="match status" value="1"/>
</dbReference>
<dbReference type="Gene3D" id="3.40.50.150">
    <property type="entry name" value="Vaccinia Virus protein VP39"/>
    <property type="match status" value="1"/>
</dbReference>
<sequence length="226" mass="26081">MDKQLMRDIVQWDIQSWSKAILFWDKKIDWSSVNTCLELGAREGGLSLWLALKNKQVICSDIVISKEAEQLHLKYKVADKIEYETIDAAGIPYEDYFDVIVFKSVLGGIGKNNNYRLQEQAVNEMYKALKPGGKLLFAENLRSSVLHDVIRKIFRQWGSKWRYVSLQEINTLMKKFSTVDIATTGFLSVFGKNEPQREILAAVDEQLFNKLVPQRWHCIAYGIAEK</sequence>
<keyword evidence="3" id="KW-1185">Reference proteome</keyword>
<keyword evidence="2" id="KW-0489">Methyltransferase</keyword>
<dbReference type="EMBL" id="SZQL01000002">
    <property type="protein sequence ID" value="TKK70965.1"/>
    <property type="molecule type" value="Genomic_DNA"/>
</dbReference>
<dbReference type="Proteomes" id="UP000305848">
    <property type="component" value="Unassembled WGS sequence"/>
</dbReference>
<accession>A0A4U3L6U0</accession>
<dbReference type="AlphaFoldDB" id="A0A4U3L6U0"/>
<evidence type="ECO:0000259" key="1">
    <source>
        <dbReference type="Pfam" id="PF08241"/>
    </source>
</evidence>
<evidence type="ECO:0000313" key="3">
    <source>
        <dbReference type="Proteomes" id="UP000305848"/>
    </source>
</evidence>
<protein>
    <submittedName>
        <fullName evidence="2">Class I SAM-dependent methyltransferase</fullName>
    </submittedName>
</protein>
<feature type="domain" description="Methyltransferase type 11" evidence="1">
    <location>
        <begin position="37"/>
        <end position="137"/>
    </location>
</feature>
<dbReference type="GO" id="GO:0032259">
    <property type="term" value="P:methylation"/>
    <property type="evidence" value="ECO:0007669"/>
    <property type="project" value="UniProtKB-KW"/>
</dbReference>
<reference evidence="2 3" key="1">
    <citation type="submission" date="2019-05" db="EMBL/GenBank/DDBJ databases">
        <title>Panacibacter sp. strain 17mud1-8 Genome sequencing and assembly.</title>
        <authorList>
            <person name="Chhetri G."/>
        </authorList>
    </citation>
    <scope>NUCLEOTIDE SEQUENCE [LARGE SCALE GENOMIC DNA]</scope>
    <source>
        <strain evidence="2 3">17mud1-8</strain>
    </source>
</reference>
<dbReference type="RefSeq" id="WP_137260564.1">
    <property type="nucleotide sequence ID" value="NZ_SZQL01000002.1"/>
</dbReference>
<dbReference type="InterPro" id="IPR029063">
    <property type="entry name" value="SAM-dependent_MTases_sf"/>
</dbReference>
<keyword evidence="2" id="KW-0808">Transferase</keyword>
<gene>
    <name evidence="2" type="ORF">FC093_04595</name>
</gene>
<proteinExistence type="predicted"/>